<evidence type="ECO:0000313" key="6">
    <source>
        <dbReference type="Proteomes" id="UP000588098"/>
    </source>
</evidence>
<accession>A0A7W9Q7S4</accession>
<dbReference type="Pfam" id="PF03561">
    <property type="entry name" value="Allantoicase"/>
    <property type="match status" value="2"/>
</dbReference>
<dbReference type="AlphaFoldDB" id="A0A7W9Q7S4"/>
<evidence type="ECO:0000313" key="5">
    <source>
        <dbReference type="EMBL" id="MBB5934929.1"/>
    </source>
</evidence>
<comment type="caution">
    <text evidence="5">The sequence shown here is derived from an EMBL/GenBank/DDBJ whole genome shotgun (WGS) entry which is preliminary data.</text>
</comment>
<dbReference type="PANTHER" id="PTHR12045:SF3">
    <property type="entry name" value="INACTIVE ALLANTOICASE-RELATED"/>
    <property type="match status" value="1"/>
</dbReference>
<dbReference type="Proteomes" id="UP000588098">
    <property type="component" value="Unassembled WGS sequence"/>
</dbReference>
<organism evidence="5 6">
    <name type="scientific">Streptomyces zagrosensis</name>
    <dbReference type="NCBI Taxonomy" id="1042984"/>
    <lineage>
        <taxon>Bacteria</taxon>
        <taxon>Bacillati</taxon>
        <taxon>Actinomycetota</taxon>
        <taxon>Actinomycetes</taxon>
        <taxon>Kitasatosporales</taxon>
        <taxon>Streptomycetaceae</taxon>
        <taxon>Streptomyces</taxon>
    </lineage>
</organism>
<feature type="region of interest" description="Disordered" evidence="3">
    <location>
        <begin position="321"/>
        <end position="343"/>
    </location>
</feature>
<dbReference type="Gene3D" id="2.60.120.260">
    <property type="entry name" value="Galactose-binding domain-like"/>
    <property type="match status" value="2"/>
</dbReference>
<dbReference type="InterPro" id="IPR015908">
    <property type="entry name" value="Allantoicase_dom"/>
</dbReference>
<dbReference type="EC" id="3.5.3.4" evidence="2"/>
<keyword evidence="6" id="KW-1185">Reference proteome</keyword>
<gene>
    <name evidence="5" type="ORF">FHS42_001979</name>
</gene>
<protein>
    <recommendedName>
        <fullName evidence="2">Allantoicase</fullName>
        <ecNumber evidence="2">3.5.3.4</ecNumber>
    </recommendedName>
</protein>
<dbReference type="InterPro" id="IPR008979">
    <property type="entry name" value="Galactose-bd-like_sf"/>
</dbReference>
<evidence type="ECO:0000256" key="1">
    <source>
        <dbReference type="ARBA" id="ARBA00009242"/>
    </source>
</evidence>
<evidence type="ECO:0000256" key="2">
    <source>
        <dbReference type="NCBIfam" id="TIGR02961"/>
    </source>
</evidence>
<sequence length="343" mass="37587">MVDLADRQLGAGVIAANDEFFAQRENLLVPEPAVFDPQAFGHKGKVMDGWETRRRRGADADHPFPADADHDWALIRLGAPGMVRGLVVDTAHFRGNYPQRVSVEAAAVEGAPSPEHLLSGAVPWEEIVPRTPVRGHAANGFTVRGERRYTHLRLNQHPDGGIARLRVYGKVVPAPEWLGLLGTFDLASVLHGGAVEDASDCFYSSPTSIIRPDRARKTDDGWENRRRVRETNDWVRFRLAGHGQIRAWRSTRPTSTRATPRAGPRSTAATPPPPTHTTMRPGSRSCPAPPFSRTPHTDFGSQRLPLPRICASMPSRMGASPGYGPMALSPPQVRPVCWSGTRP</sequence>
<keyword evidence="5" id="KW-0378">Hydrolase</keyword>
<feature type="region of interest" description="Disordered" evidence="3">
    <location>
        <begin position="245"/>
        <end position="304"/>
    </location>
</feature>
<reference evidence="5 6" key="1">
    <citation type="submission" date="2020-08" db="EMBL/GenBank/DDBJ databases">
        <title>Genomic Encyclopedia of Type Strains, Phase III (KMG-III): the genomes of soil and plant-associated and newly described type strains.</title>
        <authorList>
            <person name="Whitman W."/>
        </authorList>
    </citation>
    <scope>NUCLEOTIDE SEQUENCE [LARGE SCALE GENOMIC DNA]</scope>
    <source>
        <strain evidence="5 6">CECT 8305</strain>
    </source>
</reference>
<evidence type="ECO:0000259" key="4">
    <source>
        <dbReference type="Pfam" id="PF03561"/>
    </source>
</evidence>
<comment type="similarity">
    <text evidence="1">Belongs to the allantoicase family.</text>
</comment>
<dbReference type="SUPFAM" id="SSF49785">
    <property type="entry name" value="Galactose-binding domain-like"/>
    <property type="match status" value="2"/>
</dbReference>
<dbReference type="EMBL" id="JACHJL010000004">
    <property type="protein sequence ID" value="MBB5934929.1"/>
    <property type="molecule type" value="Genomic_DNA"/>
</dbReference>
<dbReference type="GO" id="GO:0000256">
    <property type="term" value="P:allantoin catabolic process"/>
    <property type="evidence" value="ECO:0007669"/>
    <property type="project" value="UniProtKB-UniRule"/>
</dbReference>
<dbReference type="NCBIfam" id="TIGR02961">
    <property type="entry name" value="allantoicase"/>
    <property type="match status" value="1"/>
</dbReference>
<dbReference type="GO" id="GO:0004037">
    <property type="term" value="F:allantoicase activity"/>
    <property type="evidence" value="ECO:0007669"/>
    <property type="project" value="UniProtKB-UniRule"/>
</dbReference>
<feature type="domain" description="Allantoicase" evidence="4">
    <location>
        <begin position="192"/>
        <end position="247"/>
    </location>
</feature>
<dbReference type="PANTHER" id="PTHR12045">
    <property type="entry name" value="ALLANTOICASE"/>
    <property type="match status" value="1"/>
</dbReference>
<feature type="compositionally biased region" description="Low complexity" evidence="3">
    <location>
        <begin position="250"/>
        <end position="269"/>
    </location>
</feature>
<dbReference type="InterPro" id="IPR005164">
    <property type="entry name" value="Allantoicase"/>
</dbReference>
<proteinExistence type="inferred from homology"/>
<evidence type="ECO:0000256" key="3">
    <source>
        <dbReference type="SAM" id="MobiDB-lite"/>
    </source>
</evidence>
<name>A0A7W9Q7S4_9ACTN</name>
<feature type="domain" description="Allantoicase" evidence="4">
    <location>
        <begin position="10"/>
        <end position="171"/>
    </location>
</feature>